<feature type="transmembrane region" description="Helical" evidence="2">
    <location>
        <begin position="522"/>
        <end position="544"/>
    </location>
</feature>
<gene>
    <name evidence="3" type="ORF">BP5553_08482</name>
</gene>
<dbReference type="OrthoDB" id="3515821at2759"/>
<evidence type="ECO:0000256" key="1">
    <source>
        <dbReference type="SAM" id="MobiDB-lite"/>
    </source>
</evidence>
<dbReference type="PANTHER" id="PTHR35395">
    <property type="entry name" value="DUF6536 DOMAIN-CONTAINING PROTEIN"/>
    <property type="match status" value="1"/>
</dbReference>
<keyword evidence="4" id="KW-1185">Reference proteome</keyword>
<comment type="caution">
    <text evidence="3">The sequence shown here is derived from an EMBL/GenBank/DDBJ whole genome shotgun (WGS) entry which is preliminary data.</text>
</comment>
<feature type="transmembrane region" description="Helical" evidence="2">
    <location>
        <begin position="139"/>
        <end position="166"/>
    </location>
</feature>
<dbReference type="GeneID" id="43601331"/>
<keyword evidence="2" id="KW-0472">Membrane</keyword>
<dbReference type="EMBL" id="NPIC01000009">
    <property type="protein sequence ID" value="RDL33043.1"/>
    <property type="molecule type" value="Genomic_DNA"/>
</dbReference>
<sequence>MPQGQRGDAAVYMSDPPASAPALINLTPPLEIEGQICREGTISSNTVACSSTSLQPSLSLEANSRSPPELTEDEDLESDSATSRASLEHGRSEAQPLLPAGAFHVRFASKTFLSPWFPQVDPDNPRAKTLRTWRSRREVLLATCCTISGTVLVLNVAATIAFGTGWKAEQDLGRLYKGDCNSITAAKTEAVPWNGTLAMLDSWQTSSMNLDQTIQSMQQNAHNTSLFAMIEPHIGNLNAVNNEQFPLCVWYVRERGPMEDWLVLWPGKPFRQHQIGPCELSRWSGGKGGKDIQLEYCWPKNCLLSEQPGLDAKLVHSRVLSIYYDKRHRDPPLSILGDALCSFLQFPDPTTSKAGILSRDMIRSDITLWKKPQPKKWEIRRSRWFLAASWKRWTFCLVLSSALLIGAAVEFHNGVQFFKTSIGSVPSMKYILSMGFGAVNPRSISVFIHAGSSITTIYKNVLFDNSWQFFISCTYIVYNGLVSTFLVADELVGFSKTRKPLRVSAPVGIQRSSYFVSLPARYGVPMIVTIGLLHWTVSQSLFVICIDRYYSNGLEDASQRYVTSGYSCVAILTSIIIGIVLLLALIALGMRRYSGDMPLASTCSAAISALCHRPKEDGEASLFPVMWGEVSQDEKGVGHCSFTTAADVKKPDTDRLYN</sequence>
<dbReference type="AlphaFoldDB" id="A0A370TEC1"/>
<feature type="transmembrane region" description="Helical" evidence="2">
    <location>
        <begin position="469"/>
        <end position="492"/>
    </location>
</feature>
<organism evidence="3 4">
    <name type="scientific">Venustampulla echinocandica</name>
    <dbReference type="NCBI Taxonomy" id="2656787"/>
    <lineage>
        <taxon>Eukaryota</taxon>
        <taxon>Fungi</taxon>
        <taxon>Dikarya</taxon>
        <taxon>Ascomycota</taxon>
        <taxon>Pezizomycotina</taxon>
        <taxon>Leotiomycetes</taxon>
        <taxon>Helotiales</taxon>
        <taxon>Pleuroascaceae</taxon>
        <taxon>Venustampulla</taxon>
    </lineage>
</organism>
<feature type="region of interest" description="Disordered" evidence="1">
    <location>
        <begin position="56"/>
        <end position="92"/>
    </location>
</feature>
<keyword evidence="2" id="KW-1133">Transmembrane helix</keyword>
<evidence type="ECO:0000256" key="2">
    <source>
        <dbReference type="SAM" id="Phobius"/>
    </source>
</evidence>
<dbReference type="STRING" id="2656787.A0A370TEC1"/>
<feature type="transmembrane region" description="Helical" evidence="2">
    <location>
        <begin position="390"/>
        <end position="409"/>
    </location>
</feature>
<protein>
    <submittedName>
        <fullName evidence="3">Uncharacterized protein</fullName>
    </submittedName>
</protein>
<dbReference type="RefSeq" id="XP_031866536.1">
    <property type="nucleotide sequence ID" value="XM_032017105.1"/>
</dbReference>
<accession>A0A370TEC1</accession>
<evidence type="ECO:0000313" key="4">
    <source>
        <dbReference type="Proteomes" id="UP000254866"/>
    </source>
</evidence>
<feature type="transmembrane region" description="Helical" evidence="2">
    <location>
        <begin position="564"/>
        <end position="588"/>
    </location>
</feature>
<evidence type="ECO:0000313" key="3">
    <source>
        <dbReference type="EMBL" id="RDL33043.1"/>
    </source>
</evidence>
<feature type="compositionally biased region" description="Polar residues" evidence="1">
    <location>
        <begin position="56"/>
        <end position="65"/>
    </location>
</feature>
<name>A0A370TEC1_9HELO</name>
<keyword evidence="2" id="KW-0812">Transmembrane</keyword>
<proteinExistence type="predicted"/>
<reference evidence="3 4" key="1">
    <citation type="journal article" date="2018" name="IMA Fungus">
        <title>IMA Genome-F 9: Draft genome sequence of Annulohypoxylon stygium, Aspergillus mulundensis, Berkeleyomyces basicola (syn. Thielaviopsis basicola), Ceratocystis smalleyi, two Cercospora beticola strains, Coleophoma cylindrospora, Fusarium fracticaudum, Phialophora cf. hyalina, and Morchella septimelata.</title>
        <authorList>
            <person name="Wingfield B.D."/>
            <person name="Bills G.F."/>
            <person name="Dong Y."/>
            <person name="Huang W."/>
            <person name="Nel W.J."/>
            <person name="Swalarsk-Parry B.S."/>
            <person name="Vaghefi N."/>
            <person name="Wilken P.M."/>
            <person name="An Z."/>
            <person name="de Beer Z.W."/>
            <person name="De Vos L."/>
            <person name="Chen L."/>
            <person name="Duong T.A."/>
            <person name="Gao Y."/>
            <person name="Hammerbacher A."/>
            <person name="Kikkert J.R."/>
            <person name="Li Y."/>
            <person name="Li H."/>
            <person name="Li K."/>
            <person name="Li Q."/>
            <person name="Liu X."/>
            <person name="Ma X."/>
            <person name="Naidoo K."/>
            <person name="Pethybridge S.J."/>
            <person name="Sun J."/>
            <person name="Steenkamp E.T."/>
            <person name="van der Nest M.A."/>
            <person name="van Wyk S."/>
            <person name="Wingfield M.J."/>
            <person name="Xiong C."/>
            <person name="Yue Q."/>
            <person name="Zhang X."/>
        </authorList>
    </citation>
    <scope>NUCLEOTIDE SEQUENCE [LARGE SCALE GENOMIC DNA]</scope>
    <source>
        <strain evidence="3 4">BP 5553</strain>
    </source>
</reference>
<dbReference type="PANTHER" id="PTHR35395:SF1">
    <property type="entry name" value="DUF6536 DOMAIN-CONTAINING PROTEIN"/>
    <property type="match status" value="1"/>
</dbReference>
<dbReference type="Proteomes" id="UP000254866">
    <property type="component" value="Unassembled WGS sequence"/>
</dbReference>